<evidence type="ECO:0000256" key="6">
    <source>
        <dbReference type="ARBA" id="ARBA00022960"/>
    </source>
</evidence>
<dbReference type="Pfam" id="PF00905">
    <property type="entry name" value="Transpeptidase"/>
    <property type="match status" value="1"/>
</dbReference>
<evidence type="ECO:0000256" key="7">
    <source>
        <dbReference type="ARBA" id="ARBA00022984"/>
    </source>
</evidence>
<dbReference type="GO" id="GO:0071972">
    <property type="term" value="F:peptidoglycan L,D-transpeptidase activity"/>
    <property type="evidence" value="ECO:0007669"/>
    <property type="project" value="TreeGrafter"/>
</dbReference>
<keyword evidence="5" id="KW-0812">Transmembrane</keyword>
<evidence type="ECO:0000256" key="8">
    <source>
        <dbReference type="ARBA" id="ARBA00022989"/>
    </source>
</evidence>
<feature type="domain" description="Penicillin-binding protein dimerisation" evidence="13">
    <location>
        <begin position="4"/>
        <end position="240"/>
    </location>
</feature>
<keyword evidence="6" id="KW-0133">Cell shape</keyword>
<dbReference type="PANTHER" id="PTHR30627">
    <property type="entry name" value="PEPTIDOGLYCAN D,D-TRANSPEPTIDASE"/>
    <property type="match status" value="1"/>
</dbReference>
<feature type="compositionally biased region" description="Low complexity" evidence="11">
    <location>
        <begin position="646"/>
        <end position="659"/>
    </location>
</feature>
<dbReference type="SUPFAM" id="SSF56519">
    <property type="entry name" value="Penicillin binding protein dimerisation domain"/>
    <property type="match status" value="1"/>
</dbReference>
<feature type="region of interest" description="Disordered" evidence="11">
    <location>
        <begin position="638"/>
        <end position="659"/>
    </location>
</feature>
<dbReference type="GO" id="GO:0009252">
    <property type="term" value="P:peptidoglycan biosynthetic process"/>
    <property type="evidence" value="ECO:0007669"/>
    <property type="project" value="UniProtKB-KW"/>
</dbReference>
<dbReference type="SUPFAM" id="SSF56601">
    <property type="entry name" value="beta-lactamase/transpeptidase-like"/>
    <property type="match status" value="1"/>
</dbReference>
<dbReference type="InterPro" id="IPR005311">
    <property type="entry name" value="PBP_dimer"/>
</dbReference>
<dbReference type="EMBL" id="CP060286">
    <property type="protein sequence ID" value="QNK39685.1"/>
    <property type="molecule type" value="Genomic_DNA"/>
</dbReference>
<dbReference type="KEGG" id="cfem:HCR03_13225"/>
<evidence type="ECO:0000259" key="13">
    <source>
        <dbReference type="Pfam" id="PF03717"/>
    </source>
</evidence>
<dbReference type="Gene3D" id="1.10.10.1230">
    <property type="entry name" value="Penicillin-binding protein, N-terminal non-catalytic domain, head sub-domain"/>
    <property type="match status" value="1"/>
</dbReference>
<dbReference type="InterPro" id="IPR050515">
    <property type="entry name" value="Beta-lactam/transpept"/>
</dbReference>
<dbReference type="GO" id="GO:0005886">
    <property type="term" value="C:plasma membrane"/>
    <property type="evidence" value="ECO:0007669"/>
    <property type="project" value="UniProtKB-SubCell"/>
</dbReference>
<dbReference type="AlphaFoldDB" id="A0A7G8T7U4"/>
<feature type="domain" description="Penicillin-binding protein transpeptidase" evidence="12">
    <location>
        <begin position="301"/>
        <end position="619"/>
    </location>
</feature>
<evidence type="ECO:0000256" key="2">
    <source>
        <dbReference type="ARBA" id="ARBA00004236"/>
    </source>
</evidence>
<keyword evidence="9" id="KW-0472">Membrane</keyword>
<name>A0A7G8T7U4_9FIRM</name>
<dbReference type="RefSeq" id="WP_187034633.1">
    <property type="nucleotide sequence ID" value="NZ_CP060286.1"/>
</dbReference>
<evidence type="ECO:0000256" key="4">
    <source>
        <dbReference type="ARBA" id="ARBA00022475"/>
    </source>
</evidence>
<evidence type="ECO:0000256" key="5">
    <source>
        <dbReference type="ARBA" id="ARBA00022692"/>
    </source>
</evidence>
<proteinExistence type="inferred from homology"/>
<dbReference type="Pfam" id="PF03717">
    <property type="entry name" value="PBP_dimer"/>
    <property type="match status" value="1"/>
</dbReference>
<dbReference type="Gene3D" id="3.90.1310.10">
    <property type="entry name" value="Penicillin-binding protein 2a (Domain 2)"/>
    <property type="match status" value="1"/>
</dbReference>
<keyword evidence="8" id="KW-1133">Transmembrane helix</keyword>
<dbReference type="InterPro" id="IPR012338">
    <property type="entry name" value="Beta-lactam/transpept-like"/>
</dbReference>
<gene>
    <name evidence="14" type="ORF">HCR03_13225</name>
</gene>
<dbReference type="InterPro" id="IPR001460">
    <property type="entry name" value="PCN-bd_Tpept"/>
</dbReference>
<evidence type="ECO:0000313" key="14">
    <source>
        <dbReference type="EMBL" id="QNK39685.1"/>
    </source>
</evidence>
<dbReference type="GO" id="GO:0008360">
    <property type="term" value="P:regulation of cell shape"/>
    <property type="evidence" value="ECO:0007669"/>
    <property type="project" value="UniProtKB-KW"/>
</dbReference>
<comment type="subcellular location">
    <subcellularLocation>
        <location evidence="2">Cell membrane</location>
    </subcellularLocation>
    <subcellularLocation>
        <location evidence="1">Membrane</location>
        <topology evidence="1">Single-pass membrane protein</topology>
    </subcellularLocation>
</comment>
<dbReference type="PANTHER" id="PTHR30627:SF2">
    <property type="entry name" value="PEPTIDOGLYCAN D,D-TRANSPEPTIDASE MRDA"/>
    <property type="match status" value="1"/>
</dbReference>
<evidence type="ECO:0000256" key="1">
    <source>
        <dbReference type="ARBA" id="ARBA00004167"/>
    </source>
</evidence>
<dbReference type="InterPro" id="IPR036138">
    <property type="entry name" value="PBP_dimer_sf"/>
</dbReference>
<dbReference type="Proteomes" id="UP000515909">
    <property type="component" value="Chromosome"/>
</dbReference>
<keyword evidence="10" id="KW-0961">Cell wall biogenesis/degradation</keyword>
<dbReference type="GO" id="GO:0008658">
    <property type="term" value="F:penicillin binding"/>
    <property type="evidence" value="ECO:0007669"/>
    <property type="project" value="InterPro"/>
</dbReference>
<protein>
    <submittedName>
        <fullName evidence="14">Penicillin-binding protein</fullName>
    </submittedName>
</protein>
<evidence type="ECO:0000259" key="12">
    <source>
        <dbReference type="Pfam" id="PF00905"/>
    </source>
</evidence>
<organism evidence="14 15">
    <name type="scientific">Caproicibacter fermentans</name>
    <dbReference type="NCBI Taxonomy" id="2576756"/>
    <lineage>
        <taxon>Bacteria</taxon>
        <taxon>Bacillati</taxon>
        <taxon>Bacillota</taxon>
        <taxon>Clostridia</taxon>
        <taxon>Eubacteriales</taxon>
        <taxon>Acutalibacteraceae</taxon>
        <taxon>Caproicibacter</taxon>
    </lineage>
</organism>
<dbReference type="Gene3D" id="3.40.710.10">
    <property type="entry name" value="DD-peptidase/beta-lactamase superfamily"/>
    <property type="match status" value="1"/>
</dbReference>
<accession>A0A7G8T7U4</accession>
<comment type="similarity">
    <text evidence="3">Belongs to the transpeptidase family.</text>
</comment>
<dbReference type="GO" id="GO:0071555">
    <property type="term" value="P:cell wall organization"/>
    <property type="evidence" value="ECO:0007669"/>
    <property type="project" value="UniProtKB-KW"/>
</dbReference>
<evidence type="ECO:0000313" key="15">
    <source>
        <dbReference type="Proteomes" id="UP000515909"/>
    </source>
</evidence>
<evidence type="ECO:0000256" key="9">
    <source>
        <dbReference type="ARBA" id="ARBA00023136"/>
    </source>
</evidence>
<keyword evidence="7" id="KW-0573">Peptidoglycan synthesis</keyword>
<evidence type="ECO:0000256" key="3">
    <source>
        <dbReference type="ARBA" id="ARBA00007171"/>
    </source>
</evidence>
<keyword evidence="4" id="KW-1003">Cell membrane</keyword>
<sequence>MDTTRGEILDSAGNGLAVNRTGYAIVFDKAYLTKETENPTILTLIRLLGSKGEKWADELPIAVNSKGEYEFISGRDKDIATLKSKDFLHVESYATAAQCMQHLIDQYDCGGYSAKDTRDIVSVRYNMTKSGFSVSTPYVFAQDVSKETVQVISENSMRLPGVQAKLTTKREYPDGTLMPQILGTIGSISAEEWKTLQDKDYEYNDRIGKSGIEQAFESALRGKSGEKVVEMTGQGNVASETVTSSPQPGETVYLTIDSRLQKVLNASLAQNIKATREYGKKLCAENYKGSSSGHGEDCVAGGAVILRVSDFAVLAASTFPTYDENEYLTDTNYYSQLLKDKNLPLINRAFNGIFTPGSVVKPYVALTALQEKSITTSTRILGNSVYTRFSDVGLPLGSIGNYGMITANYAIEKSSNSFFYEVGYRTGISALNLYAPRFGLGVKTGIELSESAGVLAGPAEKSASGGSWWDADTVEAAVGQSDNQFTPLQLATYAATIANNGTRLKSHVVDKITNYARSQVISQTKPQTVENIGVDQSYIDYVKAAMRSVAAEGTASSMFRNYGVPLAAKTGTAVLTPHSDNVTFIGFAPYDNPQIAVAVVLEHGATSKYSLTVAKDAFDAYFYGKTVDANGNLVMPSASDAAQKNSSSGSPSSRTSSQG</sequence>
<reference evidence="14 15" key="1">
    <citation type="submission" date="2020-08" db="EMBL/GenBank/DDBJ databases">
        <title>The isolate Caproiciproducens sp. 7D4C2 produces n-caproate at mildly acidic conditions from hexoses: genome and rBOX comparison with related strains and chain-elongating bacteria.</title>
        <authorList>
            <person name="Esquivel-Elizondo S."/>
            <person name="Bagci C."/>
            <person name="Temovska M."/>
            <person name="Jeon B.S."/>
            <person name="Bessarab I."/>
            <person name="Williams R.B.H."/>
            <person name="Huson D.H."/>
            <person name="Angenent L.T."/>
        </authorList>
    </citation>
    <scope>NUCLEOTIDE SEQUENCE [LARGE SCALE GENOMIC DNA]</scope>
    <source>
        <strain evidence="14 15">7D4C2</strain>
    </source>
</reference>
<evidence type="ECO:0000256" key="11">
    <source>
        <dbReference type="SAM" id="MobiDB-lite"/>
    </source>
</evidence>
<evidence type="ECO:0000256" key="10">
    <source>
        <dbReference type="ARBA" id="ARBA00023316"/>
    </source>
</evidence>